<dbReference type="EMBL" id="CP110615">
    <property type="protein sequence ID" value="UZJ25693.1"/>
    <property type="molecule type" value="Genomic_DNA"/>
</dbReference>
<accession>A0ABY6P3B4</accession>
<evidence type="ECO:0000313" key="3">
    <source>
        <dbReference type="EMBL" id="UZJ25693.1"/>
    </source>
</evidence>
<sequence length="188" mass="19615">MTRIVAGSARGRRLKVPAQGTRPTSERVREAVFSALESRTDLDGARVLDLYAGSGALGLEALSRGASRLLLVESDARAAAVAAANVDAVGLAGAAVRRAPVASVLAQPADTPYDLVLLDPPYSVTDAAVAGVLAALLQHGWLAQDALVVLERAGRSPDTVWPTGLEATWGKRYGDTRIEMATCYRPGP</sequence>
<dbReference type="Gene3D" id="3.40.50.150">
    <property type="entry name" value="Vaccinia Virus protein VP39"/>
    <property type="match status" value="1"/>
</dbReference>
<name>A0ABY6P3B4_9NOCA</name>
<dbReference type="CDD" id="cd02440">
    <property type="entry name" value="AdoMet_MTases"/>
    <property type="match status" value="1"/>
</dbReference>
<dbReference type="InterPro" id="IPR002052">
    <property type="entry name" value="DNA_methylase_N6_adenine_CS"/>
</dbReference>
<dbReference type="Proteomes" id="UP001164965">
    <property type="component" value="Chromosome"/>
</dbReference>
<dbReference type="SUPFAM" id="SSF53335">
    <property type="entry name" value="S-adenosyl-L-methionine-dependent methyltransferases"/>
    <property type="match status" value="1"/>
</dbReference>
<dbReference type="NCBIfam" id="TIGR00095">
    <property type="entry name" value="16S rRNA (guanine(966)-N(2))-methyltransferase RsmD"/>
    <property type="match status" value="1"/>
</dbReference>
<evidence type="ECO:0000256" key="2">
    <source>
        <dbReference type="ARBA" id="ARBA00022679"/>
    </source>
</evidence>
<keyword evidence="1 3" id="KW-0489">Methyltransferase</keyword>
<dbReference type="RefSeq" id="WP_265383797.1">
    <property type="nucleotide sequence ID" value="NZ_CP110615.1"/>
</dbReference>
<keyword evidence="2 3" id="KW-0808">Transferase</keyword>
<gene>
    <name evidence="3" type="primary">rsmD</name>
    <name evidence="3" type="ORF">RHODO2019_04370</name>
</gene>
<reference evidence="3" key="1">
    <citation type="submission" date="2022-10" db="EMBL/GenBank/DDBJ databases">
        <title>Rhodococcus sp.75.</title>
        <authorList>
            <person name="Sun M."/>
        </authorList>
    </citation>
    <scope>NUCLEOTIDE SEQUENCE</scope>
    <source>
        <strain evidence="3">75</strain>
    </source>
</reference>
<dbReference type="EC" id="2.1.1.171" evidence="3"/>
<dbReference type="PANTHER" id="PTHR43542">
    <property type="entry name" value="METHYLTRANSFERASE"/>
    <property type="match status" value="1"/>
</dbReference>
<dbReference type="PROSITE" id="PS00092">
    <property type="entry name" value="N6_MTASE"/>
    <property type="match status" value="1"/>
</dbReference>
<dbReference type="InterPro" id="IPR029063">
    <property type="entry name" value="SAM-dependent_MTases_sf"/>
</dbReference>
<dbReference type="PANTHER" id="PTHR43542:SF1">
    <property type="entry name" value="METHYLTRANSFERASE"/>
    <property type="match status" value="1"/>
</dbReference>
<organism evidence="3 4">
    <name type="scientific">Rhodococcus antarcticus</name>
    <dbReference type="NCBI Taxonomy" id="2987751"/>
    <lineage>
        <taxon>Bacteria</taxon>
        <taxon>Bacillati</taxon>
        <taxon>Actinomycetota</taxon>
        <taxon>Actinomycetes</taxon>
        <taxon>Mycobacteriales</taxon>
        <taxon>Nocardiaceae</taxon>
        <taxon>Rhodococcus</taxon>
    </lineage>
</organism>
<dbReference type="PIRSF" id="PIRSF004553">
    <property type="entry name" value="CHP00095"/>
    <property type="match status" value="1"/>
</dbReference>
<evidence type="ECO:0000313" key="4">
    <source>
        <dbReference type="Proteomes" id="UP001164965"/>
    </source>
</evidence>
<proteinExistence type="predicted"/>
<evidence type="ECO:0000256" key="1">
    <source>
        <dbReference type="ARBA" id="ARBA00022603"/>
    </source>
</evidence>
<dbReference type="InterPro" id="IPR004398">
    <property type="entry name" value="RNA_MeTrfase_RsmD"/>
</dbReference>
<dbReference type="Pfam" id="PF03602">
    <property type="entry name" value="Cons_hypoth95"/>
    <property type="match status" value="1"/>
</dbReference>
<protein>
    <submittedName>
        <fullName evidence="3">16S rRNA (Guanine(966)-N(2))-methyltransferase RsmD</fullName>
        <ecNumber evidence="3">2.1.1.171</ecNumber>
    </submittedName>
</protein>
<keyword evidence="4" id="KW-1185">Reference proteome</keyword>
<dbReference type="GO" id="GO:0052913">
    <property type="term" value="F:16S rRNA (guanine(966)-N(2))-methyltransferase activity"/>
    <property type="evidence" value="ECO:0007669"/>
    <property type="project" value="UniProtKB-EC"/>
</dbReference>